<keyword evidence="6 8" id="KW-0496">Mitochondrion</keyword>
<evidence type="ECO:0000259" key="9">
    <source>
        <dbReference type="Pfam" id="PF02953"/>
    </source>
</evidence>
<protein>
    <recommendedName>
        <fullName evidence="8">Mitochondrial import inner membrane translocase subunit</fullName>
    </recommendedName>
</protein>
<comment type="subcellular location">
    <subcellularLocation>
        <location evidence="8">Mitochondrion inner membrane</location>
        <topology evidence="8">Peripheral membrane protein</topology>
        <orientation evidence="8">Intermembrane side</orientation>
    </subcellularLocation>
</comment>
<dbReference type="EnsemblMetazoa" id="AFAF015748-RA">
    <property type="protein sequence ID" value="AFAF015748-PA"/>
    <property type="gene ID" value="AFAF015748"/>
</dbReference>
<dbReference type="GO" id="GO:0005743">
    <property type="term" value="C:mitochondrial inner membrane"/>
    <property type="evidence" value="ECO:0007669"/>
    <property type="project" value="UniProtKB-SubCell"/>
</dbReference>
<comment type="function">
    <text evidence="8">Mitochondrial intermembrane chaperone that participates in the import and insertion of some multi-pass transmembrane proteins into the mitochondrial inner membrane. Also required for the transfer of beta-barrel precursors from the TOM complex to the sorting and assembly machinery (SAM complex) of the outer membrane. Acts as a chaperone-like protein that protects the hydrophobic precursors from aggregation and guide them through the mitochondrial intermembrane space.</text>
</comment>
<evidence type="ECO:0000256" key="3">
    <source>
        <dbReference type="ARBA" id="ARBA00022833"/>
    </source>
</evidence>
<comment type="subunit">
    <text evidence="8">Heterohexamer.</text>
</comment>
<name>A0A182QS37_9DIPT</name>
<keyword evidence="7 8" id="KW-1015">Disulfide bond</keyword>
<keyword evidence="8" id="KW-0472">Membrane</keyword>
<keyword evidence="5 8" id="KW-0811">Translocation</keyword>
<feature type="domain" description="Tim10-like" evidence="9">
    <location>
        <begin position="35"/>
        <end position="94"/>
    </location>
</feature>
<dbReference type="InterPro" id="IPR035427">
    <property type="entry name" value="Tim10-like_dom_sf"/>
</dbReference>
<dbReference type="InterPro" id="IPR004217">
    <property type="entry name" value="Tim10-like"/>
</dbReference>
<evidence type="ECO:0000256" key="6">
    <source>
        <dbReference type="ARBA" id="ARBA00023128"/>
    </source>
</evidence>
<keyword evidence="1 8" id="KW-0813">Transport</keyword>
<dbReference type="GO" id="GO:0015031">
    <property type="term" value="P:protein transport"/>
    <property type="evidence" value="ECO:0007669"/>
    <property type="project" value="UniProtKB-KW"/>
</dbReference>
<dbReference type="PANTHER" id="PTHR13172">
    <property type="entry name" value="MITOCHONDRIAL IMPORT INNER MEMBRANE TRANSLOCASE SUBUNIT TIM9B"/>
    <property type="match status" value="1"/>
</dbReference>
<accession>A0A182QS37</accession>
<dbReference type="Proteomes" id="UP000075886">
    <property type="component" value="Unassembled WGS sequence"/>
</dbReference>
<dbReference type="GO" id="GO:0046872">
    <property type="term" value="F:metal ion binding"/>
    <property type="evidence" value="ECO:0007669"/>
    <property type="project" value="UniProtKB-KW"/>
</dbReference>
<evidence type="ECO:0000256" key="8">
    <source>
        <dbReference type="RuleBase" id="RU367043"/>
    </source>
</evidence>
<evidence type="ECO:0000256" key="5">
    <source>
        <dbReference type="ARBA" id="ARBA00023010"/>
    </source>
</evidence>
<reference evidence="10" key="2">
    <citation type="submission" date="2020-05" db="UniProtKB">
        <authorList>
            <consortium name="EnsemblMetazoa"/>
        </authorList>
    </citation>
    <scope>IDENTIFICATION</scope>
    <source>
        <strain evidence="10">FAR1</strain>
    </source>
</reference>
<dbReference type="AlphaFoldDB" id="A0A182QS37"/>
<organism evidence="10 11">
    <name type="scientific">Anopheles farauti</name>
    <dbReference type="NCBI Taxonomy" id="69004"/>
    <lineage>
        <taxon>Eukaryota</taxon>
        <taxon>Metazoa</taxon>
        <taxon>Ecdysozoa</taxon>
        <taxon>Arthropoda</taxon>
        <taxon>Hexapoda</taxon>
        <taxon>Insecta</taxon>
        <taxon>Pterygota</taxon>
        <taxon>Neoptera</taxon>
        <taxon>Endopterygota</taxon>
        <taxon>Diptera</taxon>
        <taxon>Nematocera</taxon>
        <taxon>Culicoidea</taxon>
        <taxon>Culicidae</taxon>
        <taxon>Anophelinae</taxon>
        <taxon>Anopheles</taxon>
    </lineage>
</organism>
<dbReference type="InterPro" id="IPR050673">
    <property type="entry name" value="Mito_inner_translocase_sub"/>
</dbReference>
<dbReference type="STRING" id="69004.A0A182QS37"/>
<sequence>MITYRIRSTPINSTDQPACSMATTQITIDQLDKDQIKSFSDFLLSYNKLSELCFIDCVTEFTGRTVSDKEDKCALNCMEKFLKMNQRISQRFQEFQMLANENAIAAAQKLSGK</sequence>
<evidence type="ECO:0000256" key="1">
    <source>
        <dbReference type="ARBA" id="ARBA00022448"/>
    </source>
</evidence>
<evidence type="ECO:0000256" key="7">
    <source>
        <dbReference type="ARBA" id="ARBA00023157"/>
    </source>
</evidence>
<reference evidence="11" key="1">
    <citation type="submission" date="2014-01" db="EMBL/GenBank/DDBJ databases">
        <title>The Genome Sequence of Anopheles farauti FAR1 (V2).</title>
        <authorList>
            <consortium name="The Broad Institute Genomics Platform"/>
            <person name="Neafsey D.E."/>
            <person name="Besansky N."/>
            <person name="Howell P."/>
            <person name="Walton C."/>
            <person name="Young S.K."/>
            <person name="Zeng Q."/>
            <person name="Gargeya S."/>
            <person name="Fitzgerald M."/>
            <person name="Haas B."/>
            <person name="Abouelleil A."/>
            <person name="Allen A.W."/>
            <person name="Alvarado L."/>
            <person name="Arachchi H.M."/>
            <person name="Berlin A.M."/>
            <person name="Chapman S.B."/>
            <person name="Gainer-Dewar J."/>
            <person name="Goldberg J."/>
            <person name="Griggs A."/>
            <person name="Gujja S."/>
            <person name="Hansen M."/>
            <person name="Howarth C."/>
            <person name="Imamovic A."/>
            <person name="Ireland A."/>
            <person name="Larimer J."/>
            <person name="McCowan C."/>
            <person name="Murphy C."/>
            <person name="Pearson M."/>
            <person name="Poon T.W."/>
            <person name="Priest M."/>
            <person name="Roberts A."/>
            <person name="Saif S."/>
            <person name="Shea T."/>
            <person name="Sisk P."/>
            <person name="Sykes S."/>
            <person name="Wortman J."/>
            <person name="Nusbaum C."/>
            <person name="Birren B."/>
        </authorList>
    </citation>
    <scope>NUCLEOTIDE SEQUENCE [LARGE SCALE GENOMIC DNA]</scope>
    <source>
        <strain evidence="11">FAR1</strain>
    </source>
</reference>
<dbReference type="Gene3D" id="1.10.287.810">
    <property type="entry name" value="Mitochondrial import inner membrane translocase subunit tim13 like domains"/>
    <property type="match status" value="1"/>
</dbReference>
<keyword evidence="2" id="KW-0479">Metal-binding</keyword>
<keyword evidence="4 8" id="KW-0653">Protein transport</keyword>
<dbReference type="VEuPathDB" id="VectorBase:AFAF015748"/>
<keyword evidence="11" id="KW-1185">Reference proteome</keyword>
<keyword evidence="8" id="KW-0999">Mitochondrion inner membrane</keyword>
<evidence type="ECO:0000256" key="4">
    <source>
        <dbReference type="ARBA" id="ARBA00022927"/>
    </source>
</evidence>
<evidence type="ECO:0000256" key="2">
    <source>
        <dbReference type="ARBA" id="ARBA00022723"/>
    </source>
</evidence>
<dbReference type="EMBL" id="AXCN02002175">
    <property type="status" value="NOT_ANNOTATED_CDS"/>
    <property type="molecule type" value="Genomic_DNA"/>
</dbReference>
<dbReference type="SUPFAM" id="SSF144122">
    <property type="entry name" value="Tim10-like"/>
    <property type="match status" value="1"/>
</dbReference>
<comment type="similarity">
    <text evidence="8">Belongs to the small Tim family.</text>
</comment>
<evidence type="ECO:0000313" key="10">
    <source>
        <dbReference type="EnsemblMetazoa" id="AFAF015748-PA"/>
    </source>
</evidence>
<keyword evidence="8" id="KW-0143">Chaperone</keyword>
<evidence type="ECO:0000313" key="11">
    <source>
        <dbReference type="Proteomes" id="UP000075886"/>
    </source>
</evidence>
<dbReference type="Pfam" id="PF02953">
    <property type="entry name" value="zf-Tim10_DDP"/>
    <property type="match status" value="1"/>
</dbReference>
<proteinExistence type="inferred from homology"/>
<keyword evidence="3" id="KW-0862">Zinc</keyword>
<comment type="domain">
    <text evidence="8">The twin CX3C motif contains 4 conserved Cys residues that form 2 disulfide bonds in the mitochondrial intermembrane space.</text>
</comment>